<dbReference type="GO" id="GO:0043024">
    <property type="term" value="F:ribosomal small subunit binding"/>
    <property type="evidence" value="ECO:0007669"/>
    <property type="project" value="TreeGrafter"/>
</dbReference>
<dbReference type="CDD" id="cd22534">
    <property type="entry name" value="KH-II_Era"/>
    <property type="match status" value="1"/>
</dbReference>
<accession>A0A9X3YIK5</accession>
<dbReference type="SUPFAM" id="SSF54814">
    <property type="entry name" value="Prokaryotic type KH domain (KH-domain type II)"/>
    <property type="match status" value="1"/>
</dbReference>
<evidence type="ECO:0000313" key="13">
    <source>
        <dbReference type="EMBL" id="MDC8012139.1"/>
    </source>
</evidence>
<keyword evidence="7 8" id="KW-0342">GTP-binding</keyword>
<keyword evidence="14" id="KW-1185">Reference proteome</keyword>
<dbReference type="NCBIfam" id="NF000908">
    <property type="entry name" value="PRK00089.1"/>
    <property type="match status" value="1"/>
</dbReference>
<dbReference type="GO" id="GO:0003924">
    <property type="term" value="F:GTPase activity"/>
    <property type="evidence" value="ECO:0007669"/>
    <property type="project" value="UniProtKB-UniRule"/>
</dbReference>
<dbReference type="GO" id="GO:0005829">
    <property type="term" value="C:cytosol"/>
    <property type="evidence" value="ECO:0007669"/>
    <property type="project" value="TreeGrafter"/>
</dbReference>
<feature type="region of interest" description="G2" evidence="9">
    <location>
        <begin position="52"/>
        <end position="56"/>
    </location>
</feature>
<dbReference type="Pfam" id="PF01926">
    <property type="entry name" value="MMR_HSR1"/>
    <property type="match status" value="1"/>
</dbReference>
<evidence type="ECO:0000256" key="3">
    <source>
        <dbReference type="ARBA" id="ARBA00022517"/>
    </source>
</evidence>
<feature type="region of interest" description="G1" evidence="9">
    <location>
        <begin position="26"/>
        <end position="33"/>
    </location>
</feature>
<keyword evidence="4 8" id="KW-0699">rRNA-binding</keyword>
<evidence type="ECO:0000256" key="10">
    <source>
        <dbReference type="RuleBase" id="RU003761"/>
    </source>
</evidence>
<evidence type="ECO:0000256" key="6">
    <source>
        <dbReference type="ARBA" id="ARBA00022884"/>
    </source>
</evidence>
<evidence type="ECO:0000256" key="9">
    <source>
        <dbReference type="PROSITE-ProRule" id="PRU01050"/>
    </source>
</evidence>
<dbReference type="GO" id="GO:0005525">
    <property type="term" value="F:GTP binding"/>
    <property type="evidence" value="ECO:0007669"/>
    <property type="project" value="UniProtKB-UniRule"/>
</dbReference>
<keyword evidence="8" id="KW-0963">Cytoplasm</keyword>
<feature type="binding site" evidence="8">
    <location>
        <begin position="73"/>
        <end position="77"/>
    </location>
    <ligand>
        <name>GTP</name>
        <dbReference type="ChEBI" id="CHEBI:37565"/>
    </ligand>
</feature>
<comment type="caution">
    <text evidence="13">The sequence shown here is derived from an EMBL/GenBank/DDBJ whole genome shotgun (WGS) entry which is preliminary data.</text>
</comment>
<dbReference type="PROSITE" id="PS50823">
    <property type="entry name" value="KH_TYPE_2"/>
    <property type="match status" value="1"/>
</dbReference>
<dbReference type="Gene3D" id="3.40.50.300">
    <property type="entry name" value="P-loop containing nucleotide triphosphate hydrolases"/>
    <property type="match status" value="1"/>
</dbReference>
<feature type="binding site" evidence="8">
    <location>
        <begin position="135"/>
        <end position="138"/>
    </location>
    <ligand>
        <name>GTP</name>
        <dbReference type="ChEBI" id="CHEBI:37565"/>
    </ligand>
</feature>
<evidence type="ECO:0000256" key="7">
    <source>
        <dbReference type="ARBA" id="ARBA00023134"/>
    </source>
</evidence>
<dbReference type="InterPro" id="IPR027417">
    <property type="entry name" value="P-loop_NTPase"/>
</dbReference>
<comment type="function">
    <text evidence="8">An essential GTPase that binds both GDP and GTP, with rapid nucleotide exchange. Plays a role in 16S rRNA processing and 30S ribosomal subunit biogenesis and possibly also in cell cycle regulation and energy metabolism.</text>
</comment>
<dbReference type="AlphaFoldDB" id="A0A9X3YIK5"/>
<dbReference type="InterPro" id="IPR004044">
    <property type="entry name" value="KH_dom_type_2"/>
</dbReference>
<keyword evidence="3 8" id="KW-0690">Ribosome biogenesis</keyword>
<dbReference type="Proteomes" id="UP001139971">
    <property type="component" value="Unassembled WGS sequence"/>
</dbReference>
<dbReference type="InterPro" id="IPR005225">
    <property type="entry name" value="Small_GTP-bd"/>
</dbReference>
<reference evidence="13" key="1">
    <citation type="submission" date="2023-02" db="EMBL/GenBank/DDBJ databases">
        <title>Tahibacter soli sp. nov. isolated from soil.</title>
        <authorList>
            <person name="Baek J.H."/>
            <person name="Lee J.K."/>
            <person name="Choi D.G."/>
            <person name="Jeon C.O."/>
        </authorList>
    </citation>
    <scope>NUCLEOTIDE SEQUENCE</scope>
    <source>
        <strain evidence="13">BL</strain>
    </source>
</reference>
<dbReference type="NCBIfam" id="TIGR00231">
    <property type="entry name" value="small_GTP"/>
    <property type="match status" value="1"/>
</dbReference>
<keyword evidence="8" id="KW-1003">Cell membrane</keyword>
<dbReference type="GO" id="GO:0005886">
    <property type="term" value="C:plasma membrane"/>
    <property type="evidence" value="ECO:0007669"/>
    <property type="project" value="UniProtKB-SubCell"/>
</dbReference>
<dbReference type="CDD" id="cd04163">
    <property type="entry name" value="Era"/>
    <property type="match status" value="1"/>
</dbReference>
<dbReference type="InterPro" id="IPR009019">
    <property type="entry name" value="KH_sf_prok-type"/>
</dbReference>
<dbReference type="InterPro" id="IPR030388">
    <property type="entry name" value="G_ERA_dom"/>
</dbReference>
<dbReference type="FunFam" id="3.30.300.20:FF:000003">
    <property type="entry name" value="GTPase Era"/>
    <property type="match status" value="1"/>
</dbReference>
<feature type="region of interest" description="G5" evidence="9">
    <location>
        <begin position="165"/>
        <end position="167"/>
    </location>
</feature>
<comment type="similarity">
    <text evidence="1 8 9 10">Belongs to the TRAFAC class TrmE-Era-EngA-EngB-Septin-like GTPase superfamily. Era GTPase family.</text>
</comment>
<evidence type="ECO:0000259" key="11">
    <source>
        <dbReference type="PROSITE" id="PS50823"/>
    </source>
</evidence>
<evidence type="ECO:0000259" key="12">
    <source>
        <dbReference type="PROSITE" id="PS51713"/>
    </source>
</evidence>
<dbReference type="InterPro" id="IPR005662">
    <property type="entry name" value="GTPase_Era-like"/>
</dbReference>
<dbReference type="Gene3D" id="3.30.300.20">
    <property type="match status" value="1"/>
</dbReference>
<evidence type="ECO:0000313" key="14">
    <source>
        <dbReference type="Proteomes" id="UP001139971"/>
    </source>
</evidence>
<dbReference type="NCBIfam" id="TIGR00436">
    <property type="entry name" value="era"/>
    <property type="match status" value="1"/>
</dbReference>
<dbReference type="GO" id="GO:0000028">
    <property type="term" value="P:ribosomal small subunit assembly"/>
    <property type="evidence" value="ECO:0007669"/>
    <property type="project" value="TreeGrafter"/>
</dbReference>
<name>A0A9X3YIK5_9GAMM</name>
<dbReference type="RefSeq" id="WP_263543391.1">
    <property type="nucleotide sequence ID" value="NZ_JAOVZO020000003.1"/>
</dbReference>
<dbReference type="PROSITE" id="PS51713">
    <property type="entry name" value="G_ERA"/>
    <property type="match status" value="1"/>
</dbReference>
<evidence type="ECO:0000256" key="2">
    <source>
        <dbReference type="ARBA" id="ARBA00020484"/>
    </source>
</evidence>
<keyword evidence="5 8" id="KW-0547">Nucleotide-binding</keyword>
<dbReference type="PRINTS" id="PR00326">
    <property type="entry name" value="GTP1OBG"/>
</dbReference>
<feature type="binding site" evidence="8">
    <location>
        <begin position="26"/>
        <end position="33"/>
    </location>
    <ligand>
        <name>GTP</name>
        <dbReference type="ChEBI" id="CHEBI:37565"/>
    </ligand>
</feature>
<feature type="region of interest" description="G3" evidence="9">
    <location>
        <begin position="73"/>
        <end position="76"/>
    </location>
</feature>
<feature type="region of interest" description="G4" evidence="9">
    <location>
        <begin position="135"/>
        <end position="138"/>
    </location>
</feature>
<evidence type="ECO:0000256" key="8">
    <source>
        <dbReference type="HAMAP-Rule" id="MF_00367"/>
    </source>
</evidence>
<dbReference type="InterPro" id="IPR006073">
    <property type="entry name" value="GTP-bd"/>
</dbReference>
<evidence type="ECO:0000256" key="5">
    <source>
        <dbReference type="ARBA" id="ARBA00022741"/>
    </source>
</evidence>
<dbReference type="SUPFAM" id="SSF52540">
    <property type="entry name" value="P-loop containing nucleoside triphosphate hydrolases"/>
    <property type="match status" value="1"/>
</dbReference>
<comment type="subcellular location">
    <subcellularLocation>
        <location evidence="8">Cytoplasm</location>
    </subcellularLocation>
    <subcellularLocation>
        <location evidence="8">Cell membrane</location>
        <topology evidence="8">Peripheral membrane protein</topology>
    </subcellularLocation>
</comment>
<keyword evidence="6 8" id="KW-0694">RNA-binding</keyword>
<dbReference type="PANTHER" id="PTHR42698:SF1">
    <property type="entry name" value="GTPASE ERA, MITOCHONDRIAL"/>
    <property type="match status" value="1"/>
</dbReference>
<dbReference type="Pfam" id="PF07650">
    <property type="entry name" value="KH_2"/>
    <property type="match status" value="1"/>
</dbReference>
<dbReference type="InterPro" id="IPR015946">
    <property type="entry name" value="KH_dom-like_a/b"/>
</dbReference>
<protein>
    <recommendedName>
        <fullName evidence="2 8">GTPase Era</fullName>
    </recommendedName>
</protein>
<organism evidence="13 14">
    <name type="scientific">Tahibacter soli</name>
    <dbReference type="NCBI Taxonomy" id="2983605"/>
    <lineage>
        <taxon>Bacteria</taxon>
        <taxon>Pseudomonadati</taxon>
        <taxon>Pseudomonadota</taxon>
        <taxon>Gammaproteobacteria</taxon>
        <taxon>Lysobacterales</taxon>
        <taxon>Rhodanobacteraceae</taxon>
        <taxon>Tahibacter</taxon>
    </lineage>
</organism>
<dbReference type="EMBL" id="JAOVZO020000003">
    <property type="protein sequence ID" value="MDC8012139.1"/>
    <property type="molecule type" value="Genomic_DNA"/>
</dbReference>
<evidence type="ECO:0000256" key="4">
    <source>
        <dbReference type="ARBA" id="ARBA00022730"/>
    </source>
</evidence>
<dbReference type="PANTHER" id="PTHR42698">
    <property type="entry name" value="GTPASE ERA"/>
    <property type="match status" value="1"/>
</dbReference>
<comment type="subunit">
    <text evidence="8">Monomer.</text>
</comment>
<feature type="domain" description="KH type-2" evidence="11">
    <location>
        <begin position="217"/>
        <end position="294"/>
    </location>
</feature>
<feature type="domain" description="Era-type G" evidence="12">
    <location>
        <begin position="18"/>
        <end position="189"/>
    </location>
</feature>
<keyword evidence="8" id="KW-0472">Membrane</keyword>
<gene>
    <name evidence="8 13" type="primary">era</name>
    <name evidence="13" type="ORF">OD750_006220</name>
</gene>
<evidence type="ECO:0000256" key="1">
    <source>
        <dbReference type="ARBA" id="ARBA00007921"/>
    </source>
</evidence>
<dbReference type="HAMAP" id="MF_00367">
    <property type="entry name" value="GTPase_Era"/>
    <property type="match status" value="1"/>
</dbReference>
<proteinExistence type="inferred from homology"/>
<dbReference type="GO" id="GO:0070181">
    <property type="term" value="F:small ribosomal subunit rRNA binding"/>
    <property type="evidence" value="ECO:0007669"/>
    <property type="project" value="UniProtKB-UniRule"/>
</dbReference>
<sequence>MSDDTALDPGKPTDPQHRCGLVALLGRPNVGKSTLLNALIGFRVSIVSPKPQTTRHRILGIATRPGAQLLFVDTPGMHSGAKRAINRQLNRAARHAIEEVDVLVHVIEAGRYADEDEQVWKAMRASGKPCVLAINKVDALKNRETLLPFIAQLTREHDYAAVVIVSARKRDGLDALEREIVARLPLAPPTYGEDEITDRSERFLAAELVREQLMRQLGQELPYSCTVEIEQFAEREDGVAEVGAVIWVERQGQKAIVIGAAGQRLKDVGTAARLAMERLFERKVFLKLWVRVRENWSDDEAALKRFGYEG</sequence>